<reference evidence="1" key="2">
    <citation type="submission" date="2020-09" db="EMBL/GenBank/DDBJ databases">
        <authorList>
            <person name="Sun Q."/>
            <person name="Ohkuma M."/>
        </authorList>
    </citation>
    <scope>NUCLEOTIDE SEQUENCE</scope>
    <source>
        <strain evidence="1">JCM 3313</strain>
    </source>
</reference>
<name>A0A918AIM4_9PSEU</name>
<protein>
    <submittedName>
        <fullName evidence="1">Uncharacterized protein</fullName>
    </submittedName>
</protein>
<comment type="caution">
    <text evidence="1">The sequence shown here is derived from an EMBL/GenBank/DDBJ whole genome shotgun (WGS) entry which is preliminary data.</text>
</comment>
<dbReference type="RefSeq" id="WP_189221955.1">
    <property type="nucleotide sequence ID" value="NZ_BMRG01000002.1"/>
</dbReference>
<gene>
    <name evidence="1" type="ORF">GCM10010185_10820</name>
</gene>
<organism evidence="1 2">
    <name type="scientific">Saccharothrix coeruleofusca</name>
    <dbReference type="NCBI Taxonomy" id="33919"/>
    <lineage>
        <taxon>Bacteria</taxon>
        <taxon>Bacillati</taxon>
        <taxon>Actinomycetota</taxon>
        <taxon>Actinomycetes</taxon>
        <taxon>Pseudonocardiales</taxon>
        <taxon>Pseudonocardiaceae</taxon>
        <taxon>Saccharothrix</taxon>
    </lineage>
</organism>
<keyword evidence="2" id="KW-1185">Reference proteome</keyword>
<reference evidence="1" key="1">
    <citation type="journal article" date="2014" name="Int. J. Syst. Evol. Microbiol.">
        <title>Complete genome sequence of Corynebacterium casei LMG S-19264T (=DSM 44701T), isolated from a smear-ripened cheese.</title>
        <authorList>
            <consortium name="US DOE Joint Genome Institute (JGI-PGF)"/>
            <person name="Walter F."/>
            <person name="Albersmeier A."/>
            <person name="Kalinowski J."/>
            <person name="Ruckert C."/>
        </authorList>
    </citation>
    <scope>NUCLEOTIDE SEQUENCE</scope>
    <source>
        <strain evidence="1">JCM 3313</strain>
    </source>
</reference>
<proteinExistence type="predicted"/>
<dbReference type="EMBL" id="BMRG01000002">
    <property type="protein sequence ID" value="GGP41469.1"/>
    <property type="molecule type" value="Genomic_DNA"/>
</dbReference>
<sequence length="56" mass="6176">MTNQEPDTLAELIEDCTELPAELRPAPASLPEGRTAAPWEVDEGCYQQVADLEVYV</sequence>
<evidence type="ECO:0000313" key="2">
    <source>
        <dbReference type="Proteomes" id="UP000639606"/>
    </source>
</evidence>
<dbReference type="Proteomes" id="UP000639606">
    <property type="component" value="Unassembled WGS sequence"/>
</dbReference>
<dbReference type="AlphaFoldDB" id="A0A918AIM4"/>
<accession>A0A918AIM4</accession>
<evidence type="ECO:0000313" key="1">
    <source>
        <dbReference type="EMBL" id="GGP41469.1"/>
    </source>
</evidence>